<sequence length="66" mass="7912">MHYFFLLPYSPDYSPIELGFFYIKSFGEIVRQDLHPNIDDTYVYSHLIQATYCITSNDAYEFFNHC</sequence>
<keyword evidence="2" id="KW-1185">Reference proteome</keyword>
<gene>
    <name evidence="1" type="ORF">F5876DRAFT_53743</name>
</gene>
<dbReference type="Proteomes" id="UP001163835">
    <property type="component" value="Unassembled WGS sequence"/>
</dbReference>
<evidence type="ECO:0000313" key="1">
    <source>
        <dbReference type="EMBL" id="KAJ3804143.1"/>
    </source>
</evidence>
<evidence type="ECO:0000313" key="2">
    <source>
        <dbReference type="Proteomes" id="UP001163835"/>
    </source>
</evidence>
<proteinExistence type="predicted"/>
<comment type="caution">
    <text evidence="1">The sequence shown here is derived from an EMBL/GenBank/DDBJ whole genome shotgun (WGS) entry which is preliminary data.</text>
</comment>
<accession>A0ACC1THP5</accession>
<reference evidence="1" key="1">
    <citation type="submission" date="2022-09" db="EMBL/GenBank/DDBJ databases">
        <title>A Global Phylogenomic Analysis of the Shiitake Genus Lentinula.</title>
        <authorList>
            <consortium name="DOE Joint Genome Institute"/>
            <person name="Sierra-Patev S."/>
            <person name="Min B."/>
            <person name="Naranjo-Ortiz M."/>
            <person name="Looney B."/>
            <person name="Konkel Z."/>
            <person name="Slot J.C."/>
            <person name="Sakamoto Y."/>
            <person name="Steenwyk J.L."/>
            <person name="Rokas A."/>
            <person name="Carro J."/>
            <person name="Camarero S."/>
            <person name="Ferreira P."/>
            <person name="Molpeceres G."/>
            <person name="Ruiz-Duenas F.J."/>
            <person name="Serrano A."/>
            <person name="Henrissat B."/>
            <person name="Drula E."/>
            <person name="Hughes K.W."/>
            <person name="Mata J.L."/>
            <person name="Ishikawa N.K."/>
            <person name="Vargas-Isla R."/>
            <person name="Ushijima S."/>
            <person name="Smith C.A."/>
            <person name="Ahrendt S."/>
            <person name="Andreopoulos W."/>
            <person name="He G."/>
            <person name="Labutti K."/>
            <person name="Lipzen A."/>
            <person name="Ng V."/>
            <person name="Riley R."/>
            <person name="Sandor L."/>
            <person name="Barry K."/>
            <person name="Martinez A.T."/>
            <person name="Xiao Y."/>
            <person name="Gibbons J.G."/>
            <person name="Terashima K."/>
            <person name="Grigoriev I.V."/>
            <person name="Hibbett D.S."/>
        </authorList>
    </citation>
    <scope>NUCLEOTIDE SEQUENCE</scope>
    <source>
        <strain evidence="1">TMI1499</strain>
    </source>
</reference>
<protein>
    <submittedName>
        <fullName evidence="1">Uncharacterized protein</fullName>
    </submittedName>
</protein>
<dbReference type="EMBL" id="MU796259">
    <property type="protein sequence ID" value="KAJ3804143.1"/>
    <property type="molecule type" value="Genomic_DNA"/>
</dbReference>
<name>A0ACC1THP5_9AGAR</name>
<organism evidence="1 2">
    <name type="scientific">Lentinula aff. lateritia</name>
    <dbReference type="NCBI Taxonomy" id="2804960"/>
    <lineage>
        <taxon>Eukaryota</taxon>
        <taxon>Fungi</taxon>
        <taxon>Dikarya</taxon>
        <taxon>Basidiomycota</taxon>
        <taxon>Agaricomycotina</taxon>
        <taxon>Agaricomycetes</taxon>
        <taxon>Agaricomycetidae</taxon>
        <taxon>Agaricales</taxon>
        <taxon>Marasmiineae</taxon>
        <taxon>Omphalotaceae</taxon>
        <taxon>Lentinula</taxon>
    </lineage>
</organism>